<name>A0ABS3WJ49_9BACL</name>
<sequence length="143" mass="15239">MRYMLLVKATARFEAGIAGGAPHALAWTAFREALADAGALLAEEWLRPSASGVRIAYPAPGCRPELTAGPFVPETGTVAGYVLIEAGSAEEATAWALRMPEPDGGGEVAIEVRELAEREGPLNWRTEASAAELRDHLGMLRRL</sequence>
<evidence type="ECO:0000313" key="4">
    <source>
        <dbReference type="Proteomes" id="UP000670947"/>
    </source>
</evidence>
<organism evidence="3 4">
    <name type="scientific">Paenibacillus artemisiicola</name>
    <dbReference type="NCBI Taxonomy" id="1172618"/>
    <lineage>
        <taxon>Bacteria</taxon>
        <taxon>Bacillati</taxon>
        <taxon>Bacillota</taxon>
        <taxon>Bacilli</taxon>
        <taxon>Bacillales</taxon>
        <taxon>Paenibacillaceae</taxon>
        <taxon>Paenibacillus</taxon>
    </lineage>
</organism>
<reference evidence="3 4" key="1">
    <citation type="submission" date="2021-03" db="EMBL/GenBank/DDBJ databases">
        <title>Paenibacillus artemisicola MWE-103 whole genome sequence.</title>
        <authorList>
            <person name="Ham Y.J."/>
        </authorList>
    </citation>
    <scope>NUCLEOTIDE SEQUENCE [LARGE SCALE GENOMIC DNA]</scope>
    <source>
        <strain evidence="3 4">MWE-103</strain>
    </source>
</reference>
<dbReference type="Proteomes" id="UP000670947">
    <property type="component" value="Unassembled WGS sequence"/>
</dbReference>
<dbReference type="RefSeq" id="WP_208850928.1">
    <property type="nucleotide sequence ID" value="NZ_JAGGDJ010000054.1"/>
</dbReference>
<dbReference type="InterPro" id="IPR005545">
    <property type="entry name" value="YCII"/>
</dbReference>
<gene>
    <name evidence="3" type="ORF">I8J29_29660</name>
</gene>
<evidence type="ECO:0000259" key="2">
    <source>
        <dbReference type="Pfam" id="PF03795"/>
    </source>
</evidence>
<dbReference type="EMBL" id="JAGGDJ010000054">
    <property type="protein sequence ID" value="MBO7748359.1"/>
    <property type="molecule type" value="Genomic_DNA"/>
</dbReference>
<accession>A0ABS3WJ49</accession>
<dbReference type="SUPFAM" id="SSF54909">
    <property type="entry name" value="Dimeric alpha+beta barrel"/>
    <property type="match status" value="1"/>
</dbReference>
<proteinExistence type="inferred from homology"/>
<dbReference type="PANTHER" id="PTHR35174">
    <property type="entry name" value="BLL7171 PROTEIN-RELATED"/>
    <property type="match status" value="1"/>
</dbReference>
<dbReference type="Gene3D" id="3.30.70.1060">
    <property type="entry name" value="Dimeric alpha+beta barrel"/>
    <property type="match status" value="1"/>
</dbReference>
<feature type="domain" description="YCII-related" evidence="2">
    <location>
        <begin position="1"/>
        <end position="110"/>
    </location>
</feature>
<keyword evidence="4" id="KW-1185">Reference proteome</keyword>
<protein>
    <submittedName>
        <fullName evidence="3">YciI family protein</fullName>
    </submittedName>
</protein>
<evidence type="ECO:0000313" key="3">
    <source>
        <dbReference type="EMBL" id="MBO7748359.1"/>
    </source>
</evidence>
<comment type="similarity">
    <text evidence="1">Belongs to the YciI family.</text>
</comment>
<dbReference type="PANTHER" id="PTHR35174:SF4">
    <property type="entry name" value="BLL7163 PROTEIN"/>
    <property type="match status" value="1"/>
</dbReference>
<dbReference type="Pfam" id="PF03795">
    <property type="entry name" value="YCII"/>
    <property type="match status" value="1"/>
</dbReference>
<dbReference type="InterPro" id="IPR011008">
    <property type="entry name" value="Dimeric_a/b-barrel"/>
</dbReference>
<comment type="caution">
    <text evidence="3">The sequence shown here is derived from an EMBL/GenBank/DDBJ whole genome shotgun (WGS) entry which is preliminary data.</text>
</comment>
<evidence type="ECO:0000256" key="1">
    <source>
        <dbReference type="ARBA" id="ARBA00007689"/>
    </source>
</evidence>